<dbReference type="PANTHER" id="PTHR40202:SF1">
    <property type="entry name" value="HD DOMAIN-CONTAINING PROTEIN"/>
    <property type="match status" value="1"/>
</dbReference>
<dbReference type="InterPro" id="IPR052567">
    <property type="entry name" value="OP_Dioxygenase"/>
</dbReference>
<dbReference type="SUPFAM" id="SSF109604">
    <property type="entry name" value="HD-domain/PDEase-like"/>
    <property type="match status" value="1"/>
</dbReference>
<name>A0A382C7P4_9ZZZZ</name>
<protein>
    <recommendedName>
        <fullName evidence="1">HD domain-containing protein</fullName>
    </recommendedName>
</protein>
<dbReference type="PANTHER" id="PTHR40202">
    <property type="match status" value="1"/>
</dbReference>
<sequence>MKKVSFHSMDQGTKADYDIVFAEEAVNVATQAERVMQWLAMMDVESVYDITRLGHALQSATRAEADGADEETIVCALLHDIGDILAPANHSQVAAALLRPYVSEKNSWVVEHHGLFQGYYYFHHFDKDRDVRDRYRDHPYYHDCVDFCEHWDQLSFDPNYQSRPLSYFEPMVRRLFAKEPTEFV</sequence>
<dbReference type="AlphaFoldDB" id="A0A382C7P4"/>
<proteinExistence type="predicted"/>
<evidence type="ECO:0000259" key="1">
    <source>
        <dbReference type="Pfam" id="PF01966"/>
    </source>
</evidence>
<gene>
    <name evidence="2" type="ORF">METZ01_LOCUS174934</name>
</gene>
<feature type="domain" description="HD" evidence="1">
    <location>
        <begin position="54"/>
        <end position="119"/>
    </location>
</feature>
<dbReference type="Pfam" id="PF01966">
    <property type="entry name" value="HD"/>
    <property type="match status" value="1"/>
</dbReference>
<accession>A0A382C7P4</accession>
<dbReference type="Gene3D" id="1.10.3210.10">
    <property type="entry name" value="Hypothetical protein af1432"/>
    <property type="match status" value="1"/>
</dbReference>
<dbReference type="InterPro" id="IPR006674">
    <property type="entry name" value="HD_domain"/>
</dbReference>
<dbReference type="EMBL" id="UINC01033193">
    <property type="protein sequence ID" value="SVB22080.1"/>
    <property type="molecule type" value="Genomic_DNA"/>
</dbReference>
<reference evidence="2" key="1">
    <citation type="submission" date="2018-05" db="EMBL/GenBank/DDBJ databases">
        <authorList>
            <person name="Lanie J.A."/>
            <person name="Ng W.-L."/>
            <person name="Kazmierczak K.M."/>
            <person name="Andrzejewski T.M."/>
            <person name="Davidsen T.M."/>
            <person name="Wayne K.J."/>
            <person name="Tettelin H."/>
            <person name="Glass J.I."/>
            <person name="Rusch D."/>
            <person name="Podicherti R."/>
            <person name="Tsui H.-C.T."/>
            <person name="Winkler M.E."/>
        </authorList>
    </citation>
    <scope>NUCLEOTIDE SEQUENCE</scope>
</reference>
<organism evidence="2">
    <name type="scientific">marine metagenome</name>
    <dbReference type="NCBI Taxonomy" id="408172"/>
    <lineage>
        <taxon>unclassified sequences</taxon>
        <taxon>metagenomes</taxon>
        <taxon>ecological metagenomes</taxon>
    </lineage>
</organism>
<evidence type="ECO:0000313" key="2">
    <source>
        <dbReference type="EMBL" id="SVB22080.1"/>
    </source>
</evidence>